<feature type="domain" description="PA14" evidence="2">
    <location>
        <begin position="251"/>
        <end position="388"/>
    </location>
</feature>
<evidence type="ECO:0000256" key="1">
    <source>
        <dbReference type="SAM" id="SignalP"/>
    </source>
</evidence>
<dbReference type="RefSeq" id="WP_104714922.1">
    <property type="nucleotide sequence ID" value="NZ_PTRA01000003.1"/>
</dbReference>
<proteinExistence type="predicted"/>
<evidence type="ECO:0000259" key="2">
    <source>
        <dbReference type="PROSITE" id="PS51820"/>
    </source>
</evidence>
<dbReference type="OrthoDB" id="938897at2"/>
<name>A0A2S7IJ20_9BACT</name>
<keyword evidence="4" id="KW-1185">Reference proteome</keyword>
<sequence length="614" mass="66642">MQLKQPYKPLLWGLMVGCVLHSGVWAQQTPTGQALKLTDLSAFKKPNGSNWQIVGDASAPLSATLSTSKGSGILVNLPNEKNKANLLSTLEHGDIDLELDYLMAKGSNSGIYLQGRYEIQLMDSWGVKGAKIGDNGSIYQRWDDKRGAGKEGYEGQAARQNASKAPGLWQHLRISFQAPRFDAKGVKVENARIVRLELNGVAIHENVELSGPTRGPLANNEVARGPILIQGDHGAVAFRNIQYTAYDTPRPALTSLTYQVYTGAYDKEPDLKTATPASKGNAKSLSAGVVSTPSNFLIQYKGTLQVKEAGSYTMQVVGVNGFTALKVNGKSVGDWTMRSAPVTVELPAGNVPIELVYSKLNGRGAPSLGLMISGTGLRPFYLGDGNAEGMTGNENGPILIEAANPIVHRSFMDVPNGRERVRVTHAISVGSPQEVHYTYDLDKGALVQVWKGEFLDATPMWNSRGDGSSRPTGMVQRFGVPALSLSRLSSPQAAWVADTVGSQFRPKGYTLKENQPTFRYQSYGSMVEDAIQVLPGREGVKREITVEKPAADLYARLAQAERIQTLSDQLYLIGDKAYYIQLEGGVKPLIRQVNGQQELLVPMRSGKLSYSLLF</sequence>
<gene>
    <name evidence="3" type="ORF">C5O19_18350</name>
</gene>
<dbReference type="SUPFAM" id="SSF56988">
    <property type="entry name" value="Anthrax protective antigen"/>
    <property type="match status" value="1"/>
</dbReference>
<dbReference type="GO" id="GO:0016787">
    <property type="term" value="F:hydrolase activity"/>
    <property type="evidence" value="ECO:0007669"/>
    <property type="project" value="InterPro"/>
</dbReference>
<dbReference type="Gene3D" id="2.60.120.380">
    <property type="match status" value="1"/>
</dbReference>
<feature type="chain" id="PRO_5015610479" description="PA14 domain-containing protein" evidence="1">
    <location>
        <begin position="27"/>
        <end position="614"/>
    </location>
</feature>
<protein>
    <recommendedName>
        <fullName evidence="2">PA14 domain-containing protein</fullName>
    </recommendedName>
</protein>
<dbReference type="InterPro" id="IPR011658">
    <property type="entry name" value="PA14_dom"/>
</dbReference>
<evidence type="ECO:0000313" key="4">
    <source>
        <dbReference type="Proteomes" id="UP000239590"/>
    </source>
</evidence>
<keyword evidence="1" id="KW-0732">Signal</keyword>
<feature type="signal peptide" evidence="1">
    <location>
        <begin position="1"/>
        <end position="26"/>
    </location>
</feature>
<dbReference type="PROSITE" id="PS51820">
    <property type="entry name" value="PA14"/>
    <property type="match status" value="1"/>
</dbReference>
<reference evidence="4" key="1">
    <citation type="submission" date="2018-02" db="EMBL/GenBank/DDBJ databases">
        <title>Genome sequencing of Solimonas sp. HR-BB.</title>
        <authorList>
            <person name="Lee Y."/>
            <person name="Jeon C.O."/>
        </authorList>
    </citation>
    <scope>NUCLEOTIDE SEQUENCE [LARGE SCALE GENOMIC DNA]</scope>
    <source>
        <strain evidence="4">HR-U</strain>
    </source>
</reference>
<dbReference type="Pfam" id="PF07691">
    <property type="entry name" value="PA14"/>
    <property type="match status" value="1"/>
</dbReference>
<evidence type="ECO:0000313" key="3">
    <source>
        <dbReference type="EMBL" id="PQA56390.1"/>
    </source>
</evidence>
<dbReference type="Gene3D" id="2.60.120.560">
    <property type="entry name" value="Exo-inulinase, domain 1"/>
    <property type="match status" value="1"/>
</dbReference>
<dbReference type="AlphaFoldDB" id="A0A2S7IJ20"/>
<dbReference type="InterPro" id="IPR010496">
    <property type="entry name" value="AL/BT2_dom"/>
</dbReference>
<accession>A0A2S7IJ20</accession>
<dbReference type="Proteomes" id="UP000239590">
    <property type="component" value="Unassembled WGS sequence"/>
</dbReference>
<comment type="caution">
    <text evidence="3">The sequence shown here is derived from an EMBL/GenBank/DDBJ whole genome shotgun (WGS) entry which is preliminary data.</text>
</comment>
<dbReference type="Pfam" id="PF06439">
    <property type="entry name" value="3keto-disac_hyd"/>
    <property type="match status" value="1"/>
</dbReference>
<organism evidence="3 4">
    <name type="scientific">Siphonobacter curvatus</name>
    <dbReference type="NCBI Taxonomy" id="2094562"/>
    <lineage>
        <taxon>Bacteria</taxon>
        <taxon>Pseudomonadati</taxon>
        <taxon>Bacteroidota</taxon>
        <taxon>Cytophagia</taxon>
        <taxon>Cytophagales</taxon>
        <taxon>Cytophagaceae</taxon>
        <taxon>Siphonobacter</taxon>
    </lineage>
</organism>
<dbReference type="InterPro" id="IPR037524">
    <property type="entry name" value="PA14/GLEYA"/>
</dbReference>
<dbReference type="EMBL" id="PTRA01000003">
    <property type="protein sequence ID" value="PQA56390.1"/>
    <property type="molecule type" value="Genomic_DNA"/>
</dbReference>